<dbReference type="GO" id="GO:0003700">
    <property type="term" value="F:DNA-binding transcription factor activity"/>
    <property type="evidence" value="ECO:0007669"/>
    <property type="project" value="InterPro"/>
</dbReference>
<keyword evidence="6" id="KW-1185">Reference proteome</keyword>
<dbReference type="InterPro" id="IPR009057">
    <property type="entry name" value="Homeodomain-like_sf"/>
</dbReference>
<reference evidence="5 6" key="2">
    <citation type="submission" date="2020-08" db="EMBL/GenBank/DDBJ databases">
        <authorList>
            <person name="Ueki A."/>
            <person name="Tonouchi A."/>
        </authorList>
    </citation>
    <scope>NUCLEOTIDE SEQUENCE [LARGE SCALE GENOMIC DNA]</scope>
    <source>
        <strain evidence="5 6">CTTW</strain>
    </source>
</reference>
<accession>A0A7I8DU02</accession>
<feature type="domain" description="HTH araC/xylS-type" evidence="4">
    <location>
        <begin position="10"/>
        <end position="108"/>
    </location>
</feature>
<dbReference type="RefSeq" id="WP_185256358.1">
    <property type="nucleotide sequence ID" value="NZ_AP023368.1"/>
</dbReference>
<dbReference type="Proteomes" id="UP000515703">
    <property type="component" value="Chromosome"/>
</dbReference>
<keyword evidence="2" id="KW-0238">DNA-binding</keyword>
<protein>
    <recommendedName>
        <fullName evidence="4">HTH araC/xylS-type domain-containing protein</fullName>
    </recommendedName>
</protein>
<organism evidence="5 6">
    <name type="scientific">Anaerocolumna chitinilytica</name>
    <dbReference type="NCBI Taxonomy" id="1727145"/>
    <lineage>
        <taxon>Bacteria</taxon>
        <taxon>Bacillati</taxon>
        <taxon>Bacillota</taxon>
        <taxon>Clostridia</taxon>
        <taxon>Lachnospirales</taxon>
        <taxon>Lachnospiraceae</taxon>
        <taxon>Anaerocolumna</taxon>
    </lineage>
</organism>
<dbReference type="InterPro" id="IPR011256">
    <property type="entry name" value="Reg_factor_effector_dom_sf"/>
</dbReference>
<dbReference type="EMBL" id="AP023368">
    <property type="protein sequence ID" value="BCK00712.1"/>
    <property type="molecule type" value="Genomic_DNA"/>
</dbReference>
<dbReference type="Pfam" id="PF14526">
    <property type="entry name" value="Cass2"/>
    <property type="match status" value="1"/>
</dbReference>
<keyword evidence="1" id="KW-0805">Transcription regulation</keyword>
<sequence>MKVDYLKKIEQCIAYIENNLTHKVYIDDVLESTYYSYPHFHRIFMDFVGEPITSYIRKRKLSCAAEELINTKKTIIDIALDYNFSSQQTFNRAFTGYFGISPLKYRNNGMLDDIYKPFNFKDCFFEELLSIPVSIERLQPMKVASYHSFNGNIKLKNSRQEQEKEISKAWGNLIRWQMSYEYQKQYGATKKLPATRELGKFMIDQNHHLPPYTRYFGFINPFPMNCNEFGYETWAMLTDISEHIKTEVQYKDIVIKDYDGGLYATSEATYGPDSNLDKVWKSLHYWLMQNQQYNYGEHQWLEEHITKSGEGGFHSFKLYLPIQPTR</sequence>
<dbReference type="Gene3D" id="3.20.80.10">
    <property type="entry name" value="Regulatory factor, effector binding domain"/>
    <property type="match status" value="1"/>
</dbReference>
<dbReference type="PROSITE" id="PS01124">
    <property type="entry name" value="HTH_ARAC_FAMILY_2"/>
    <property type="match status" value="1"/>
</dbReference>
<dbReference type="Gene3D" id="1.10.10.60">
    <property type="entry name" value="Homeodomain-like"/>
    <property type="match status" value="2"/>
</dbReference>
<dbReference type="InterPro" id="IPR020449">
    <property type="entry name" value="Tscrpt_reg_AraC-type_HTH"/>
</dbReference>
<dbReference type="InterPro" id="IPR029441">
    <property type="entry name" value="Cass2"/>
</dbReference>
<reference evidence="5 6" key="1">
    <citation type="submission" date="2020-08" db="EMBL/GenBank/DDBJ databases">
        <title>Draft genome sequencing of an Anaerocolumna strain isolated from anoxic soil subjected to BSD treatment.</title>
        <authorList>
            <person name="Uek A."/>
            <person name="Tonouchi A."/>
        </authorList>
    </citation>
    <scope>NUCLEOTIDE SEQUENCE [LARGE SCALE GENOMIC DNA]</scope>
    <source>
        <strain evidence="5 6">CTTW</strain>
    </source>
</reference>
<evidence type="ECO:0000256" key="1">
    <source>
        <dbReference type="ARBA" id="ARBA00023015"/>
    </source>
</evidence>
<proteinExistence type="predicted"/>
<dbReference type="InterPro" id="IPR050959">
    <property type="entry name" value="MarA-like"/>
</dbReference>
<dbReference type="AlphaFoldDB" id="A0A7I8DU02"/>
<dbReference type="SMART" id="SM00342">
    <property type="entry name" value="HTH_ARAC"/>
    <property type="match status" value="1"/>
</dbReference>
<dbReference type="PRINTS" id="PR00032">
    <property type="entry name" value="HTHARAC"/>
</dbReference>
<gene>
    <name evidence="5" type="ORF">bsdcttw_37520</name>
</gene>
<keyword evidence="3" id="KW-0804">Transcription</keyword>
<dbReference type="PANTHER" id="PTHR47504:SF5">
    <property type="entry name" value="RIGHT ORIGIN-BINDING PROTEIN"/>
    <property type="match status" value="1"/>
</dbReference>
<evidence type="ECO:0000256" key="3">
    <source>
        <dbReference type="ARBA" id="ARBA00023163"/>
    </source>
</evidence>
<dbReference type="GO" id="GO:0043565">
    <property type="term" value="F:sequence-specific DNA binding"/>
    <property type="evidence" value="ECO:0007669"/>
    <property type="project" value="InterPro"/>
</dbReference>
<evidence type="ECO:0000259" key="4">
    <source>
        <dbReference type="PROSITE" id="PS01124"/>
    </source>
</evidence>
<evidence type="ECO:0000313" key="5">
    <source>
        <dbReference type="EMBL" id="BCK00712.1"/>
    </source>
</evidence>
<dbReference type="PANTHER" id="PTHR47504">
    <property type="entry name" value="RIGHT ORIGIN-BINDING PROTEIN"/>
    <property type="match status" value="1"/>
</dbReference>
<dbReference type="KEGG" id="acht:bsdcttw_37520"/>
<evidence type="ECO:0000256" key="2">
    <source>
        <dbReference type="ARBA" id="ARBA00023125"/>
    </source>
</evidence>
<dbReference type="InterPro" id="IPR018060">
    <property type="entry name" value="HTH_AraC"/>
</dbReference>
<dbReference type="Pfam" id="PF12833">
    <property type="entry name" value="HTH_18"/>
    <property type="match status" value="1"/>
</dbReference>
<name>A0A7I8DU02_9FIRM</name>
<dbReference type="SUPFAM" id="SSF46689">
    <property type="entry name" value="Homeodomain-like"/>
    <property type="match status" value="2"/>
</dbReference>
<evidence type="ECO:0000313" key="6">
    <source>
        <dbReference type="Proteomes" id="UP000515703"/>
    </source>
</evidence>